<organism evidence="4 5">
    <name type="scientific">Rhodotorula taiwanensis</name>
    <dbReference type="NCBI Taxonomy" id="741276"/>
    <lineage>
        <taxon>Eukaryota</taxon>
        <taxon>Fungi</taxon>
        <taxon>Dikarya</taxon>
        <taxon>Basidiomycota</taxon>
        <taxon>Pucciniomycotina</taxon>
        <taxon>Microbotryomycetes</taxon>
        <taxon>Sporidiobolales</taxon>
        <taxon>Sporidiobolaceae</taxon>
        <taxon>Rhodotorula</taxon>
    </lineage>
</organism>
<reference evidence="4 5" key="1">
    <citation type="journal article" date="2018" name="Front. Microbiol.">
        <title>Prospects for Fungal Bioremediation of Acidic Radioactive Waste Sites: Characterization and Genome Sequence of Rhodotorula taiwanensis MD1149.</title>
        <authorList>
            <person name="Tkavc R."/>
            <person name="Matrosova V.Y."/>
            <person name="Grichenko O.E."/>
            <person name="Gostincar C."/>
            <person name="Volpe R.P."/>
            <person name="Klimenkova P."/>
            <person name="Gaidamakova E.K."/>
            <person name="Zhou C.E."/>
            <person name="Stewart B.J."/>
            <person name="Lyman M.G."/>
            <person name="Malfatti S.A."/>
            <person name="Rubinfeld B."/>
            <person name="Courtot M."/>
            <person name="Singh J."/>
            <person name="Dalgard C.L."/>
            <person name="Hamilton T."/>
            <person name="Frey K.G."/>
            <person name="Gunde-Cimerman N."/>
            <person name="Dugan L."/>
            <person name="Daly M.J."/>
        </authorList>
    </citation>
    <scope>NUCLEOTIDE SEQUENCE [LARGE SCALE GENOMIC DNA]</scope>
    <source>
        <strain evidence="4 5">MD1149</strain>
    </source>
</reference>
<dbReference type="EMBL" id="PJQD01000023">
    <property type="protein sequence ID" value="POY74643.1"/>
    <property type="molecule type" value="Genomic_DNA"/>
</dbReference>
<dbReference type="PROSITE" id="PS50802">
    <property type="entry name" value="OTU"/>
    <property type="match status" value="1"/>
</dbReference>
<evidence type="ECO:0000313" key="5">
    <source>
        <dbReference type="Proteomes" id="UP000237144"/>
    </source>
</evidence>
<sequence length="441" mass="48167">MMRRESRFDAARRLMSCRKTTDTMSMSSEAAAQHHEQNVETIVRAAAQVVPPPPALNPLLARGKLKKSNSSQNANKKNKNKNKSTTAAGRTELIKDVYQAKQDELGVVSAGAGAAAVDPHEESEVLDLADQLLQQLGDQVDDDDGTSTEVGGSTRAVGTHTPSGAMSPAPSTTSSHASHGSSARERLHDLKEDIKGAFLPNRKADHQSSASPLMAGVSDGGEKKMGRQEARKLRKAQAMEQQRQEAAAEVLAENDNSVEAERQAIAAQCRKLQLHVKEIDPDGHCMYSAIADQANFLKLPTDRETYMSTRKHAADYMRTHPDEFLPFLPSEVDPENMMGPDEFKRYCDTVERTAEWGGEPEIRALSLHYKAPIIVIQAGTDMVEHGSDFPRERAMLISYHRKMYGLGEHYNSLRPSTHGAPHVLPPAPAASDPIGQRVAAV</sequence>
<dbReference type="Proteomes" id="UP000237144">
    <property type="component" value="Unassembled WGS sequence"/>
</dbReference>
<proteinExistence type="predicted"/>
<comment type="caution">
    <text evidence="4">The sequence shown here is derived from an EMBL/GenBank/DDBJ whole genome shotgun (WGS) entry which is preliminary data.</text>
</comment>
<dbReference type="CDD" id="cd22748">
    <property type="entry name" value="OTU_OTUD6-like"/>
    <property type="match status" value="1"/>
</dbReference>
<dbReference type="GO" id="GO:0004843">
    <property type="term" value="F:cysteine-type deubiquitinase activity"/>
    <property type="evidence" value="ECO:0007669"/>
    <property type="project" value="TreeGrafter"/>
</dbReference>
<gene>
    <name evidence="4" type="ORF">BMF94_2405</name>
</gene>
<dbReference type="PANTHER" id="PTHR12419">
    <property type="entry name" value="OTU DOMAIN CONTAINING PROTEIN"/>
    <property type="match status" value="1"/>
</dbReference>
<dbReference type="InterPro" id="IPR050704">
    <property type="entry name" value="Peptidase_C85-like"/>
</dbReference>
<evidence type="ECO:0000256" key="2">
    <source>
        <dbReference type="SAM" id="MobiDB-lite"/>
    </source>
</evidence>
<evidence type="ECO:0000313" key="4">
    <source>
        <dbReference type="EMBL" id="POY74643.1"/>
    </source>
</evidence>
<dbReference type="STRING" id="741276.A0A2S5BD12"/>
<feature type="coiled-coil region" evidence="1">
    <location>
        <begin position="229"/>
        <end position="256"/>
    </location>
</feature>
<feature type="domain" description="OTU" evidence="3">
    <location>
        <begin position="274"/>
        <end position="416"/>
    </location>
</feature>
<feature type="region of interest" description="Disordered" evidence="2">
    <location>
        <begin position="138"/>
        <end position="185"/>
    </location>
</feature>
<dbReference type="SUPFAM" id="SSF54001">
    <property type="entry name" value="Cysteine proteinases"/>
    <property type="match status" value="1"/>
</dbReference>
<accession>A0A2S5BD12</accession>
<keyword evidence="5" id="KW-1185">Reference proteome</keyword>
<dbReference type="InterPro" id="IPR038765">
    <property type="entry name" value="Papain-like_cys_pep_sf"/>
</dbReference>
<dbReference type="AlphaFoldDB" id="A0A2S5BD12"/>
<evidence type="ECO:0000256" key="1">
    <source>
        <dbReference type="SAM" id="Coils"/>
    </source>
</evidence>
<name>A0A2S5BD12_9BASI</name>
<dbReference type="GO" id="GO:0016579">
    <property type="term" value="P:protein deubiquitination"/>
    <property type="evidence" value="ECO:0007669"/>
    <property type="project" value="TreeGrafter"/>
</dbReference>
<dbReference type="PANTHER" id="PTHR12419:SF10">
    <property type="entry name" value="DEUBIQUITINASE OTUD6B"/>
    <property type="match status" value="1"/>
</dbReference>
<dbReference type="Gene3D" id="3.90.70.80">
    <property type="match status" value="1"/>
</dbReference>
<dbReference type="OrthoDB" id="415023at2759"/>
<evidence type="ECO:0000259" key="3">
    <source>
        <dbReference type="PROSITE" id="PS50802"/>
    </source>
</evidence>
<dbReference type="Pfam" id="PF02338">
    <property type="entry name" value="OTU"/>
    <property type="match status" value="1"/>
</dbReference>
<feature type="region of interest" description="Disordered" evidence="2">
    <location>
        <begin position="63"/>
        <end position="88"/>
    </location>
</feature>
<protein>
    <recommendedName>
        <fullName evidence="3">OTU domain-containing protein</fullName>
    </recommendedName>
</protein>
<feature type="region of interest" description="Disordered" evidence="2">
    <location>
        <begin position="199"/>
        <end position="223"/>
    </location>
</feature>
<feature type="compositionally biased region" description="Low complexity" evidence="2">
    <location>
        <begin position="161"/>
        <end position="181"/>
    </location>
</feature>
<dbReference type="InterPro" id="IPR003323">
    <property type="entry name" value="OTU_dom"/>
</dbReference>
<keyword evidence="1" id="KW-0175">Coiled coil</keyword>